<gene>
    <name evidence="2" type="ORF">PAXRUDRAFT_18244</name>
</gene>
<sequence length="495" mass="54114">MDATSANNILNATAKTIINLLWGEVQYGEWAIAVGRMDNAMHAAHAVIQHTDIIPGILIAVEQLLHLEAAVWPNWMGMIQWTQELVACHPWAQQGTIVRTEYKFGDSSTNDNKVSQPLKEPMGAEEEEAQGAQILQMKIEEDDEEDVAYRRQQKEHVKGKKRADATEGESSLGKRKADKALEDATECGRTRMRGSSSKMTAAQPTLVHLPGGRMTTAKKAARPKWMTKAQRAAEHRDDVKSKDEDPIGNVVVGSTSSADRMMATPTPAPQSTPPWTPIPVPNPANRCSPDQRMCSHSEEHLPDLEHHLRLQLQDCDVLHVPLHLCGDTRQHPATCKSPRLSQQGIQQYGNYTAHPTFASHSMESTPKTSAVKAPVNMGLIAGTAYSFGGNPLVSHEEHHAALQQLETVEVENHELCGLITICEATRRSVATSPTDVDRADVGFPFKRERSTAASHQELGPAQPSHSPSPSLSSNTVGIPSAVNLGMRWHIGPAIV</sequence>
<reference evidence="2 3" key="1">
    <citation type="submission" date="2014-04" db="EMBL/GenBank/DDBJ databases">
        <authorList>
            <consortium name="DOE Joint Genome Institute"/>
            <person name="Kuo A."/>
            <person name="Kohler A."/>
            <person name="Jargeat P."/>
            <person name="Nagy L.G."/>
            <person name="Floudas D."/>
            <person name="Copeland A."/>
            <person name="Barry K.W."/>
            <person name="Cichocki N."/>
            <person name="Veneault-Fourrey C."/>
            <person name="LaButti K."/>
            <person name="Lindquist E.A."/>
            <person name="Lipzen A."/>
            <person name="Lundell T."/>
            <person name="Morin E."/>
            <person name="Murat C."/>
            <person name="Sun H."/>
            <person name="Tunlid A."/>
            <person name="Henrissat B."/>
            <person name="Grigoriev I.V."/>
            <person name="Hibbett D.S."/>
            <person name="Martin F."/>
            <person name="Nordberg H.P."/>
            <person name="Cantor M.N."/>
            <person name="Hua S.X."/>
        </authorList>
    </citation>
    <scope>NUCLEOTIDE SEQUENCE [LARGE SCALE GENOMIC DNA]</scope>
    <source>
        <strain evidence="2 3">Ve08.2h10</strain>
    </source>
</reference>
<dbReference type="HOGENOM" id="CLU_038959_0_0_1"/>
<dbReference type="InParanoid" id="A0A0D0CMB4"/>
<evidence type="ECO:0000256" key="1">
    <source>
        <dbReference type="SAM" id="MobiDB-lite"/>
    </source>
</evidence>
<feature type="compositionally biased region" description="Basic and acidic residues" evidence="1">
    <location>
        <begin position="147"/>
        <end position="156"/>
    </location>
</feature>
<feature type="region of interest" description="Disordered" evidence="1">
    <location>
        <begin position="450"/>
        <end position="474"/>
    </location>
</feature>
<name>A0A0D0CMB4_9AGAM</name>
<evidence type="ECO:0000313" key="2">
    <source>
        <dbReference type="EMBL" id="KIK76408.1"/>
    </source>
</evidence>
<dbReference type="Proteomes" id="UP000054538">
    <property type="component" value="Unassembled WGS sequence"/>
</dbReference>
<feature type="compositionally biased region" description="Polar residues" evidence="1">
    <location>
        <begin position="106"/>
        <end position="115"/>
    </location>
</feature>
<dbReference type="AlphaFoldDB" id="A0A0D0CMB4"/>
<dbReference type="EMBL" id="KN827509">
    <property type="protein sequence ID" value="KIK76408.1"/>
    <property type="molecule type" value="Genomic_DNA"/>
</dbReference>
<accession>A0A0D0CMB4</accession>
<organism evidence="2 3">
    <name type="scientific">Paxillus rubicundulus Ve08.2h10</name>
    <dbReference type="NCBI Taxonomy" id="930991"/>
    <lineage>
        <taxon>Eukaryota</taxon>
        <taxon>Fungi</taxon>
        <taxon>Dikarya</taxon>
        <taxon>Basidiomycota</taxon>
        <taxon>Agaricomycotina</taxon>
        <taxon>Agaricomycetes</taxon>
        <taxon>Agaricomycetidae</taxon>
        <taxon>Boletales</taxon>
        <taxon>Paxilineae</taxon>
        <taxon>Paxillaceae</taxon>
        <taxon>Paxillus</taxon>
    </lineage>
</organism>
<evidence type="ECO:0000313" key="3">
    <source>
        <dbReference type="Proteomes" id="UP000054538"/>
    </source>
</evidence>
<protein>
    <submittedName>
        <fullName evidence="2">Uncharacterized protein</fullName>
    </submittedName>
</protein>
<feature type="compositionally biased region" description="Low complexity" evidence="1">
    <location>
        <begin position="463"/>
        <end position="473"/>
    </location>
</feature>
<feature type="region of interest" description="Disordered" evidence="1">
    <location>
        <begin position="142"/>
        <end position="200"/>
    </location>
</feature>
<keyword evidence="3" id="KW-1185">Reference proteome</keyword>
<reference evidence="3" key="2">
    <citation type="submission" date="2015-01" db="EMBL/GenBank/DDBJ databases">
        <title>Evolutionary Origins and Diversification of the Mycorrhizal Mutualists.</title>
        <authorList>
            <consortium name="DOE Joint Genome Institute"/>
            <consortium name="Mycorrhizal Genomics Consortium"/>
            <person name="Kohler A."/>
            <person name="Kuo A."/>
            <person name="Nagy L.G."/>
            <person name="Floudas D."/>
            <person name="Copeland A."/>
            <person name="Barry K.W."/>
            <person name="Cichocki N."/>
            <person name="Veneault-Fourrey C."/>
            <person name="LaButti K."/>
            <person name="Lindquist E.A."/>
            <person name="Lipzen A."/>
            <person name="Lundell T."/>
            <person name="Morin E."/>
            <person name="Murat C."/>
            <person name="Riley R."/>
            <person name="Ohm R."/>
            <person name="Sun H."/>
            <person name="Tunlid A."/>
            <person name="Henrissat B."/>
            <person name="Grigoriev I.V."/>
            <person name="Hibbett D.S."/>
            <person name="Martin F."/>
        </authorList>
    </citation>
    <scope>NUCLEOTIDE SEQUENCE [LARGE SCALE GENOMIC DNA]</scope>
    <source>
        <strain evidence="3">Ve08.2h10</strain>
    </source>
</reference>
<feature type="region of interest" description="Disordered" evidence="1">
    <location>
        <begin position="104"/>
        <end position="130"/>
    </location>
</feature>
<proteinExistence type="predicted"/>
<feature type="compositionally biased region" description="Basic and acidic residues" evidence="1">
    <location>
        <begin position="178"/>
        <end position="189"/>
    </location>
</feature>